<feature type="chain" id="PRO_5025463233" evidence="1">
    <location>
        <begin position="20"/>
        <end position="799"/>
    </location>
</feature>
<dbReference type="SUPFAM" id="SSF56935">
    <property type="entry name" value="Porins"/>
    <property type="match status" value="1"/>
</dbReference>
<evidence type="ECO:0000256" key="1">
    <source>
        <dbReference type="SAM" id="SignalP"/>
    </source>
</evidence>
<protein>
    <submittedName>
        <fullName evidence="2">Plug domain-containing protein</fullName>
    </submittedName>
</protein>
<organism evidence="2 3">
    <name type="scientific">Psychroflexus aurantiacus</name>
    <dbReference type="NCBI Taxonomy" id="2709310"/>
    <lineage>
        <taxon>Bacteria</taxon>
        <taxon>Pseudomonadati</taxon>
        <taxon>Bacteroidota</taxon>
        <taxon>Flavobacteriia</taxon>
        <taxon>Flavobacteriales</taxon>
        <taxon>Flavobacteriaceae</taxon>
        <taxon>Psychroflexus</taxon>
    </lineage>
</organism>
<proteinExistence type="predicted"/>
<gene>
    <name evidence="2" type="ORF">G3567_00650</name>
</gene>
<dbReference type="EMBL" id="JAAIKD010000001">
    <property type="protein sequence ID" value="NEV92654.1"/>
    <property type="molecule type" value="Genomic_DNA"/>
</dbReference>
<sequence length="799" mass="91347">MKNTLFFILSALLCMHVSAQQKQDNLQEKLSNHLEIPREVAYLHLNKSTYLKGEQIAFTAYVLNKQNLKASDATNLYIQIKDAKNKVVKEQLFLVEEGVSSNTIKIDSLFTAGNYTLNAFTNWMRNFKEQNYFTEAIKLIEIEDTQESYSVEASEDIDVQFLPESGHLLTGVLNTVGVIAKKENGLGLANADLRITNDQDKVLARFRLNQFGIGKFTFIPIKGSRYMAEISYSGDQTRAFNIEVPIEKNGVILSAITTQDELRLLVKTNRESSKAIKNKKFSLILHNLKASRVYDFTFKNGNTLPFLFNLKEFAPGMNIITLIDSDKKVIAERLFFNHNNLPKTTFSSPEITASSDSLDIKLKPIQALDSVNVSVSVLPKYSIADQHHHSITSYLLLQPYIKGSVQRADWYFNSIDKKKVQELDKLLITQGWSSYDWDYIFNEDFQIEHLPENLLEFEASLDRPRRRNQGFIIHATGNRLPQAVELPANKESFIINNFFHFEDEELAISKIRGNKLIPAGLRIQFLRNTYPELKTNPPFVQPETKREVSDDYQEQPQIIFGKDREILDEVVIEEKINKVKERERELDSKHPWSRVSVIRPEDFNLYNTLGNYLRSKPGINVNEFQGQMVVTSSYNTSAGAPSGGGFNAPRRASAMQLYLDGMPLDNSFFYGFPLVNVDYIEINQTGMGGGFMEAGGSIKIHSNFTSAFESNRYINPQKFEYPVAFSQQRAYYIPKFDSYTSDFYQNYGVIDWKPILKLNEDGYISFKIKKPRVDYQLIVQGISSEGVLIQDVQQITAEK</sequence>
<comment type="caution">
    <text evidence="2">The sequence shown here is derived from an EMBL/GenBank/DDBJ whole genome shotgun (WGS) entry which is preliminary data.</text>
</comment>
<keyword evidence="3" id="KW-1185">Reference proteome</keyword>
<keyword evidence="1" id="KW-0732">Signal</keyword>
<evidence type="ECO:0000313" key="3">
    <source>
        <dbReference type="Proteomes" id="UP000478505"/>
    </source>
</evidence>
<evidence type="ECO:0000313" key="2">
    <source>
        <dbReference type="EMBL" id="NEV92654.1"/>
    </source>
</evidence>
<name>A0A6B3R5J3_9FLAO</name>
<dbReference type="AlphaFoldDB" id="A0A6B3R5J3"/>
<feature type="signal peptide" evidence="1">
    <location>
        <begin position="1"/>
        <end position="19"/>
    </location>
</feature>
<accession>A0A6B3R5J3</accession>
<dbReference type="Gene3D" id="2.60.40.1930">
    <property type="match status" value="1"/>
</dbReference>
<dbReference type="RefSeq" id="WP_164003246.1">
    <property type="nucleotide sequence ID" value="NZ_JAAIKD010000001.1"/>
</dbReference>
<dbReference type="Proteomes" id="UP000478505">
    <property type="component" value="Unassembled WGS sequence"/>
</dbReference>
<reference evidence="2 3" key="1">
    <citation type="submission" date="2020-02" db="EMBL/GenBank/DDBJ databases">
        <title>Flavobacteriaceae Psychroflexus bacterium YR1-1, complete genome.</title>
        <authorList>
            <person name="Li Y."/>
            <person name="Wu S."/>
        </authorList>
    </citation>
    <scope>NUCLEOTIDE SEQUENCE [LARGE SCALE GENOMIC DNA]</scope>
    <source>
        <strain evidence="2 3">YR1-1</strain>
    </source>
</reference>